<accession>A0ACB0Z556</accession>
<evidence type="ECO:0000313" key="2">
    <source>
        <dbReference type="Proteomes" id="UP001497535"/>
    </source>
</evidence>
<name>A0ACB0Z556_MELEN</name>
<dbReference type="Proteomes" id="UP001497535">
    <property type="component" value="Unassembled WGS sequence"/>
</dbReference>
<organism evidence="1 2">
    <name type="scientific">Meloidogyne enterolobii</name>
    <name type="common">Root-knot nematode worm</name>
    <name type="synonym">Meloidogyne mayaguensis</name>
    <dbReference type="NCBI Taxonomy" id="390850"/>
    <lineage>
        <taxon>Eukaryota</taxon>
        <taxon>Metazoa</taxon>
        <taxon>Ecdysozoa</taxon>
        <taxon>Nematoda</taxon>
        <taxon>Chromadorea</taxon>
        <taxon>Rhabditida</taxon>
        <taxon>Tylenchina</taxon>
        <taxon>Tylenchomorpha</taxon>
        <taxon>Tylenchoidea</taxon>
        <taxon>Meloidogynidae</taxon>
        <taxon>Meloidogyninae</taxon>
        <taxon>Meloidogyne</taxon>
    </lineage>
</organism>
<sequence length="88" mass="9961">MPFGYKGCGGNGNKFISEDQCFTTCPRPADLTYFSLECELGKENGELFLCKHISGKWPHEVWMCPTGYECIGGWPSRKCCNTKNRRSL</sequence>
<reference evidence="1" key="1">
    <citation type="submission" date="2023-11" db="EMBL/GenBank/DDBJ databases">
        <authorList>
            <person name="Poullet M."/>
        </authorList>
    </citation>
    <scope>NUCLEOTIDE SEQUENCE</scope>
    <source>
        <strain evidence="1">E1834</strain>
    </source>
</reference>
<dbReference type="EMBL" id="CAVMJV010000024">
    <property type="protein sequence ID" value="CAK5073606.1"/>
    <property type="molecule type" value="Genomic_DNA"/>
</dbReference>
<evidence type="ECO:0000313" key="1">
    <source>
        <dbReference type="EMBL" id="CAK5073606.1"/>
    </source>
</evidence>
<gene>
    <name evidence="1" type="ORF">MENTE1834_LOCUS20292</name>
</gene>
<comment type="caution">
    <text evidence="1">The sequence shown here is derived from an EMBL/GenBank/DDBJ whole genome shotgun (WGS) entry which is preliminary data.</text>
</comment>
<protein>
    <submittedName>
        <fullName evidence="1">Uncharacterized protein</fullName>
    </submittedName>
</protein>
<proteinExistence type="predicted"/>
<keyword evidence="2" id="KW-1185">Reference proteome</keyword>